<reference evidence="7" key="1">
    <citation type="submission" date="2022-08" db="EMBL/GenBank/DDBJ databases">
        <title>Novel sulphate-reducing endosymbionts in the free-living metamonad Anaeramoeba.</title>
        <authorList>
            <person name="Jerlstrom-Hultqvist J."/>
            <person name="Cepicka I."/>
            <person name="Gallot-Lavallee L."/>
            <person name="Salas-Leiva D."/>
            <person name="Curtis B.A."/>
            <person name="Zahonova K."/>
            <person name="Pipaliya S."/>
            <person name="Dacks J."/>
            <person name="Roger A.J."/>
        </authorList>
    </citation>
    <scope>NUCLEOTIDE SEQUENCE</scope>
    <source>
        <strain evidence="7">Busselton2</strain>
    </source>
</reference>
<gene>
    <name evidence="7" type="ORF">M0812_19073</name>
</gene>
<accession>A0AAV7Z7P8</accession>
<evidence type="ECO:0000259" key="6">
    <source>
        <dbReference type="Pfam" id="PF00155"/>
    </source>
</evidence>
<evidence type="ECO:0000256" key="5">
    <source>
        <dbReference type="ARBA" id="ARBA00022898"/>
    </source>
</evidence>
<proteinExistence type="inferred from homology"/>
<dbReference type="Gene3D" id="3.90.1150.10">
    <property type="entry name" value="Aspartate Aminotransferase, domain 1"/>
    <property type="match status" value="1"/>
</dbReference>
<dbReference type="Pfam" id="PF00155">
    <property type="entry name" value="Aminotran_1_2"/>
    <property type="match status" value="1"/>
</dbReference>
<dbReference type="AlphaFoldDB" id="A0AAV7Z7P8"/>
<comment type="caution">
    <text evidence="7">The sequence shown here is derived from an EMBL/GenBank/DDBJ whole genome shotgun (WGS) entry which is preliminary data.</text>
</comment>
<dbReference type="GO" id="GO:0006520">
    <property type="term" value="P:amino acid metabolic process"/>
    <property type="evidence" value="ECO:0007669"/>
    <property type="project" value="InterPro"/>
</dbReference>
<evidence type="ECO:0000256" key="3">
    <source>
        <dbReference type="ARBA" id="ARBA00022576"/>
    </source>
</evidence>
<dbReference type="InterPro" id="IPR015422">
    <property type="entry name" value="PyrdxlP-dep_Trfase_small"/>
</dbReference>
<dbReference type="Gene3D" id="3.40.640.10">
    <property type="entry name" value="Type I PLP-dependent aspartate aminotransferase-like (Major domain)"/>
    <property type="match status" value="1"/>
</dbReference>
<dbReference type="InterPro" id="IPR050596">
    <property type="entry name" value="AspAT/PAT-like"/>
</dbReference>
<dbReference type="PANTHER" id="PTHR46383:SF1">
    <property type="entry name" value="ASPARTATE AMINOTRANSFERASE"/>
    <property type="match status" value="1"/>
</dbReference>
<dbReference type="CDD" id="cd00609">
    <property type="entry name" value="AAT_like"/>
    <property type="match status" value="1"/>
</dbReference>
<evidence type="ECO:0000313" key="8">
    <source>
        <dbReference type="Proteomes" id="UP001146793"/>
    </source>
</evidence>
<keyword evidence="5" id="KW-0663">Pyridoxal phosphate</keyword>
<comment type="cofactor">
    <cofactor evidence="1">
        <name>pyridoxal 5'-phosphate</name>
        <dbReference type="ChEBI" id="CHEBI:597326"/>
    </cofactor>
</comment>
<dbReference type="Proteomes" id="UP001146793">
    <property type="component" value="Unassembled WGS sequence"/>
</dbReference>
<evidence type="ECO:0000256" key="4">
    <source>
        <dbReference type="ARBA" id="ARBA00022679"/>
    </source>
</evidence>
<dbReference type="SUPFAM" id="SSF53383">
    <property type="entry name" value="PLP-dependent transferases"/>
    <property type="match status" value="1"/>
</dbReference>
<dbReference type="PANTHER" id="PTHR46383">
    <property type="entry name" value="ASPARTATE AMINOTRANSFERASE"/>
    <property type="match status" value="1"/>
</dbReference>
<dbReference type="InterPro" id="IPR015421">
    <property type="entry name" value="PyrdxlP-dep_Trfase_major"/>
</dbReference>
<dbReference type="InterPro" id="IPR015424">
    <property type="entry name" value="PyrdxlP-dep_Trfase"/>
</dbReference>
<evidence type="ECO:0000256" key="2">
    <source>
        <dbReference type="ARBA" id="ARBA00007441"/>
    </source>
</evidence>
<dbReference type="InterPro" id="IPR004839">
    <property type="entry name" value="Aminotransferase_I/II_large"/>
</dbReference>
<dbReference type="EMBL" id="JANTQA010000036">
    <property type="protein sequence ID" value="KAJ3437006.1"/>
    <property type="molecule type" value="Genomic_DNA"/>
</dbReference>
<keyword evidence="3 7" id="KW-0032">Aminotransferase</keyword>
<dbReference type="GO" id="GO:0008483">
    <property type="term" value="F:transaminase activity"/>
    <property type="evidence" value="ECO:0007669"/>
    <property type="project" value="UniProtKB-KW"/>
</dbReference>
<evidence type="ECO:0000313" key="7">
    <source>
        <dbReference type="EMBL" id="KAJ3437006.1"/>
    </source>
</evidence>
<dbReference type="GO" id="GO:0030170">
    <property type="term" value="F:pyridoxal phosphate binding"/>
    <property type="evidence" value="ECO:0007669"/>
    <property type="project" value="InterPro"/>
</dbReference>
<feature type="domain" description="Aminotransferase class I/classII large" evidence="6">
    <location>
        <begin position="32"/>
        <end position="356"/>
    </location>
</feature>
<name>A0AAV7Z7P8_9EUKA</name>
<evidence type="ECO:0000256" key="1">
    <source>
        <dbReference type="ARBA" id="ARBA00001933"/>
    </source>
</evidence>
<organism evidence="7 8">
    <name type="scientific">Anaeramoeba flamelloides</name>
    <dbReference type="NCBI Taxonomy" id="1746091"/>
    <lineage>
        <taxon>Eukaryota</taxon>
        <taxon>Metamonada</taxon>
        <taxon>Anaeramoebidae</taxon>
        <taxon>Anaeramoeba</taxon>
    </lineage>
</organism>
<comment type="similarity">
    <text evidence="2">Belongs to the class-I pyridoxal-phosphate-dependent aminotransferase family.</text>
</comment>
<sequence>MKSIMNLEGQKSSATLVLNQMMKTLEKQGRKVYKFGFGQSPFPVPKFLVNELKKNAFQKSYEDTLGVQELRSAIADWYKQKYNVDVDKEQVMITTGSKAIIFHSQMINRERNNVMTPAWVSYLNQNFLVSQPHRKFMTTFENKWQLNTQDMKSMNKNDHIIINSPNNPTGLITDMKKFAQDINPNTLVFSDEIYSLLSHLNPTPPTMLNFRNRTIVSNGLSKWAGAGGWRFGFAVFSKDLLKIRRQMGVFMSELSSCTPSPVQHAAIKLFREFHLMDDYLKKSNFSLHVLTEEINKILHKSQIKFHEPEGGFYYYLNFNNYKDKLARKGIYNNVDFCTQLLKDTGVAVLAGSYFGHDDHDIFARYSYVDFNGSDVINNDNLSYTDIVKIGKKVLEGTQVLVDYLENL</sequence>
<keyword evidence="4" id="KW-0808">Transferase</keyword>
<protein>
    <submittedName>
        <fullName evidence="7">Aminotransferase</fullName>
    </submittedName>
</protein>